<evidence type="ECO:0000313" key="2">
    <source>
        <dbReference type="Proteomes" id="UP000254711"/>
    </source>
</evidence>
<protein>
    <submittedName>
        <fullName evidence="1">DUF3293 domain-containing protein</fullName>
    </submittedName>
</protein>
<reference evidence="1 2" key="1">
    <citation type="submission" date="2018-07" db="EMBL/GenBank/DDBJ databases">
        <title>Dyella solisilvae sp. nov., isolated from the pine and broad-leaved mixed forest soil.</title>
        <authorList>
            <person name="Gao Z."/>
            <person name="Qiu L."/>
        </authorList>
    </citation>
    <scope>NUCLEOTIDE SEQUENCE [LARGE SCALE GENOMIC DNA]</scope>
    <source>
        <strain evidence="1 2">DHG54</strain>
    </source>
</reference>
<dbReference type="RefSeq" id="WP_114823408.1">
    <property type="nucleotide sequence ID" value="NZ_QQSY01000001.1"/>
</dbReference>
<dbReference type="Pfam" id="PF11697">
    <property type="entry name" value="DUF3293"/>
    <property type="match status" value="1"/>
</dbReference>
<dbReference type="InterPro" id="IPR021710">
    <property type="entry name" value="DUF3293"/>
</dbReference>
<proteinExistence type="predicted"/>
<dbReference type="Proteomes" id="UP000254711">
    <property type="component" value="Unassembled WGS sequence"/>
</dbReference>
<evidence type="ECO:0000313" key="1">
    <source>
        <dbReference type="EMBL" id="RDI99671.1"/>
    </source>
</evidence>
<organism evidence="1 2">
    <name type="scientific">Dyella solisilvae</name>
    <dbReference type="NCBI Taxonomy" id="1920168"/>
    <lineage>
        <taxon>Bacteria</taxon>
        <taxon>Pseudomonadati</taxon>
        <taxon>Pseudomonadota</taxon>
        <taxon>Gammaproteobacteria</taxon>
        <taxon>Lysobacterales</taxon>
        <taxon>Rhodanobacteraceae</taxon>
        <taxon>Dyella</taxon>
    </lineage>
</organism>
<name>A0A370KAQ1_9GAMM</name>
<comment type="caution">
    <text evidence="1">The sequence shown here is derived from an EMBL/GenBank/DDBJ whole genome shotgun (WGS) entry which is preliminary data.</text>
</comment>
<accession>A0A370KAQ1</accession>
<dbReference type="EMBL" id="QQSY01000001">
    <property type="protein sequence ID" value="RDI99671.1"/>
    <property type="molecule type" value="Genomic_DNA"/>
</dbReference>
<dbReference type="OrthoDB" id="6024680at2"/>
<dbReference type="AlphaFoldDB" id="A0A370KAQ1"/>
<sequence>MDERLLAAYLATDYRVRLTGGGWASIRIGHPLPPALRLLVGSQFWSVITAWNPRSQHQPRRDNRRAQQALLTNLRALADVQAIRGAAGVGQDGQWREPSLFLLGPKQEALDRLAQRFGQHAYVHGRGDGVARLRLLPPH</sequence>
<keyword evidence="2" id="KW-1185">Reference proteome</keyword>
<gene>
    <name evidence="1" type="ORF">DVT68_02150</name>
</gene>